<reference evidence="1 2" key="1">
    <citation type="submission" date="2019-06" db="EMBL/GenBank/DDBJ databases">
        <title>Sequencing the genomes of 1000 actinobacteria strains.</title>
        <authorList>
            <person name="Klenk H.-P."/>
        </authorList>
    </citation>
    <scope>NUCLEOTIDE SEQUENCE [LARGE SCALE GENOMIC DNA]</scope>
    <source>
        <strain evidence="1 2">DSM 18082</strain>
    </source>
</reference>
<evidence type="ECO:0000313" key="1">
    <source>
        <dbReference type="EMBL" id="TQL58911.1"/>
    </source>
</evidence>
<dbReference type="EMBL" id="VFOQ01000001">
    <property type="protein sequence ID" value="TQL58911.1"/>
    <property type="molecule type" value="Genomic_DNA"/>
</dbReference>
<keyword evidence="2" id="KW-1185">Reference proteome</keyword>
<protein>
    <submittedName>
        <fullName evidence="1">Uncharacterized protein</fullName>
    </submittedName>
</protein>
<proteinExistence type="predicted"/>
<evidence type="ECO:0000313" key="2">
    <source>
        <dbReference type="Proteomes" id="UP000319514"/>
    </source>
</evidence>
<dbReference type="AlphaFoldDB" id="A0A542ZF27"/>
<name>A0A542ZF27_9MICO</name>
<comment type="caution">
    <text evidence="1">The sequence shown here is derived from an EMBL/GenBank/DDBJ whole genome shotgun (WGS) entry which is preliminary data.</text>
</comment>
<sequence>MAELTEQDAGAVRQWLETNQFQHVSTVGGDSEGFGDRQDVWERDGTLIRLTRDRGQWWYDLSRSGTNNWLDVDSVNAALGYKQTSPVERVQVAGAVDDRVFSALLTAVRPSP</sequence>
<dbReference type="RefSeq" id="WP_141786993.1">
    <property type="nucleotide sequence ID" value="NZ_BAAAKX010000003.1"/>
</dbReference>
<organism evidence="1 2">
    <name type="scientific">Oryzihumus leptocrescens</name>
    <dbReference type="NCBI Taxonomy" id="297536"/>
    <lineage>
        <taxon>Bacteria</taxon>
        <taxon>Bacillati</taxon>
        <taxon>Actinomycetota</taxon>
        <taxon>Actinomycetes</taxon>
        <taxon>Micrococcales</taxon>
        <taxon>Intrasporangiaceae</taxon>
        <taxon>Oryzihumus</taxon>
    </lineage>
</organism>
<dbReference type="Proteomes" id="UP000319514">
    <property type="component" value="Unassembled WGS sequence"/>
</dbReference>
<gene>
    <name evidence="1" type="ORF">FB474_0252</name>
</gene>
<accession>A0A542ZF27</accession>